<comment type="caution">
    <text evidence="3">The sequence shown here is derived from an EMBL/GenBank/DDBJ whole genome shotgun (WGS) entry which is preliminary data.</text>
</comment>
<sequence>MRRILHSVKRLARIMRRWMLCWPAKQYKSNREGGERMIPKTKVSVVIPFYNCPYVDLAVKSVLAQSYPDIELIVVDDGSTRYMEKLEAYKDNIVYIRKTNGGTASALNMGIKAASGAYFAWLSADDLFHPDKIKRQMEAIRSSGTSFSHTAYYYINELGERFSGVISMPFHNRGDLIETMMSGCPVNGSSVLLDMEIFNKVGRFNEKFLYTQDYDLWLRILPHYEWSYIEEPLLDYRVHKEMGSVIHSEAQNREIALVQSRHQGILTQLLRKERGK</sequence>
<evidence type="ECO:0000313" key="4">
    <source>
        <dbReference type="Proteomes" id="UP000596857"/>
    </source>
</evidence>
<name>A0ABX1YJM6_9BACL</name>
<dbReference type="Pfam" id="PF00535">
    <property type="entry name" value="Glycos_transf_2"/>
    <property type="match status" value="1"/>
</dbReference>
<dbReference type="PANTHER" id="PTHR22916:SF65">
    <property type="entry name" value="SLR1065 PROTEIN"/>
    <property type="match status" value="1"/>
</dbReference>
<evidence type="ECO:0000313" key="3">
    <source>
        <dbReference type="EMBL" id="NOU81238.1"/>
    </source>
</evidence>
<comment type="similarity">
    <text evidence="1">Belongs to the glycosyltransferase 2 family.</text>
</comment>
<dbReference type="EMBL" id="WHOB01000061">
    <property type="protein sequence ID" value="NOU81238.1"/>
    <property type="molecule type" value="Genomic_DNA"/>
</dbReference>
<dbReference type="PANTHER" id="PTHR22916">
    <property type="entry name" value="GLYCOSYLTRANSFERASE"/>
    <property type="match status" value="1"/>
</dbReference>
<dbReference type="SUPFAM" id="SSF53448">
    <property type="entry name" value="Nucleotide-diphospho-sugar transferases"/>
    <property type="match status" value="1"/>
</dbReference>
<feature type="domain" description="Glycosyltransferase 2-like" evidence="2">
    <location>
        <begin position="44"/>
        <end position="165"/>
    </location>
</feature>
<dbReference type="InterPro" id="IPR001173">
    <property type="entry name" value="Glyco_trans_2-like"/>
</dbReference>
<keyword evidence="4" id="KW-1185">Reference proteome</keyword>
<protein>
    <submittedName>
        <fullName evidence="3">Glycosyltransferase</fullName>
    </submittedName>
</protein>
<organism evidence="3 4">
    <name type="scientific">Paenibacillus phytohabitans</name>
    <dbReference type="NCBI Taxonomy" id="2654978"/>
    <lineage>
        <taxon>Bacteria</taxon>
        <taxon>Bacillati</taxon>
        <taxon>Bacillota</taxon>
        <taxon>Bacilli</taxon>
        <taxon>Bacillales</taxon>
        <taxon>Paenibacillaceae</taxon>
        <taxon>Paenibacillus</taxon>
    </lineage>
</organism>
<gene>
    <name evidence="3" type="ORF">GC101_20450</name>
</gene>
<proteinExistence type="inferred from homology"/>
<reference evidence="3 4" key="1">
    <citation type="submission" date="2019-10" db="EMBL/GenBank/DDBJ databases">
        <title>Description of Paenibacillus terricola sp. nov.</title>
        <authorList>
            <person name="Carlier A."/>
            <person name="Qi S."/>
        </authorList>
    </citation>
    <scope>NUCLEOTIDE SEQUENCE [LARGE SCALE GENOMIC DNA]</scope>
    <source>
        <strain evidence="3 4">LMG 31459</strain>
    </source>
</reference>
<accession>A0ABX1YJM6</accession>
<dbReference type="Gene3D" id="3.90.550.10">
    <property type="entry name" value="Spore Coat Polysaccharide Biosynthesis Protein SpsA, Chain A"/>
    <property type="match status" value="1"/>
</dbReference>
<evidence type="ECO:0000256" key="1">
    <source>
        <dbReference type="ARBA" id="ARBA00006739"/>
    </source>
</evidence>
<dbReference type="Proteomes" id="UP000596857">
    <property type="component" value="Unassembled WGS sequence"/>
</dbReference>
<evidence type="ECO:0000259" key="2">
    <source>
        <dbReference type="Pfam" id="PF00535"/>
    </source>
</evidence>
<dbReference type="InterPro" id="IPR029044">
    <property type="entry name" value="Nucleotide-diphossugar_trans"/>
</dbReference>